<reference evidence="8 9" key="1">
    <citation type="submission" date="2018-09" db="EMBL/GenBank/DDBJ databases">
        <title>Cohnella cavernae sp. nov., isolated from a karst cave.</title>
        <authorList>
            <person name="Zhu H."/>
        </authorList>
    </citation>
    <scope>NUCLEOTIDE SEQUENCE [LARGE SCALE GENOMIC DNA]</scope>
    <source>
        <strain evidence="8 9">K2E09-144</strain>
    </source>
</reference>
<proteinExistence type="predicted"/>
<name>A0A398CUZ5_9BACL</name>
<dbReference type="GO" id="GO:0005507">
    <property type="term" value="F:copper ion binding"/>
    <property type="evidence" value="ECO:0007669"/>
    <property type="project" value="TreeGrafter"/>
</dbReference>
<organism evidence="8 9">
    <name type="scientific">Cohnella faecalis</name>
    <dbReference type="NCBI Taxonomy" id="2315694"/>
    <lineage>
        <taxon>Bacteria</taxon>
        <taxon>Bacillati</taxon>
        <taxon>Bacillota</taxon>
        <taxon>Bacilli</taxon>
        <taxon>Bacillales</taxon>
        <taxon>Paenibacillaceae</taxon>
        <taxon>Cohnella</taxon>
    </lineage>
</organism>
<dbReference type="EMBL" id="QXJM01000032">
    <property type="protein sequence ID" value="RIE03687.1"/>
    <property type="molecule type" value="Genomic_DNA"/>
</dbReference>
<dbReference type="OrthoDB" id="279535at2"/>
<dbReference type="Gene3D" id="2.60.40.420">
    <property type="entry name" value="Cupredoxins - blue copper proteins"/>
    <property type="match status" value="1"/>
</dbReference>
<feature type="domain" description="EfeO-type cupredoxin-like" evidence="7">
    <location>
        <begin position="48"/>
        <end position="140"/>
    </location>
</feature>
<evidence type="ECO:0000313" key="9">
    <source>
        <dbReference type="Proteomes" id="UP000266340"/>
    </source>
</evidence>
<protein>
    <submittedName>
        <fullName evidence="8">Cytochrome C oxidase subunit II</fullName>
    </submittedName>
</protein>
<dbReference type="RefSeq" id="WP_119149052.1">
    <property type="nucleotide sequence ID" value="NZ_JBHSOV010000021.1"/>
</dbReference>
<dbReference type="Proteomes" id="UP000266340">
    <property type="component" value="Unassembled WGS sequence"/>
</dbReference>
<evidence type="ECO:0000256" key="4">
    <source>
        <dbReference type="ARBA" id="ARBA00023008"/>
    </source>
</evidence>
<evidence type="ECO:0000256" key="6">
    <source>
        <dbReference type="SAM" id="SignalP"/>
    </source>
</evidence>
<evidence type="ECO:0000256" key="5">
    <source>
        <dbReference type="SAM" id="MobiDB-lite"/>
    </source>
</evidence>
<keyword evidence="2" id="KW-0479">Metal-binding</keyword>
<dbReference type="InterPro" id="IPR008972">
    <property type="entry name" value="Cupredoxin"/>
</dbReference>
<dbReference type="InterPro" id="IPR028096">
    <property type="entry name" value="EfeO_Cupredoxin"/>
</dbReference>
<evidence type="ECO:0000259" key="7">
    <source>
        <dbReference type="Pfam" id="PF13473"/>
    </source>
</evidence>
<dbReference type="PANTHER" id="PTHR38439:SF2">
    <property type="entry name" value="OUTER MEMBRANE PROTEIN H.8"/>
    <property type="match status" value="1"/>
</dbReference>
<accession>A0A398CUZ5</accession>
<dbReference type="PANTHER" id="PTHR38439">
    <property type="entry name" value="AURACYANIN-B"/>
    <property type="match status" value="1"/>
</dbReference>
<keyword evidence="9" id="KW-1185">Reference proteome</keyword>
<feature type="chain" id="PRO_5038449405" evidence="6">
    <location>
        <begin position="25"/>
        <end position="141"/>
    </location>
</feature>
<feature type="signal peptide" evidence="6">
    <location>
        <begin position="1"/>
        <end position="24"/>
    </location>
</feature>
<dbReference type="SUPFAM" id="SSF49503">
    <property type="entry name" value="Cupredoxins"/>
    <property type="match status" value="1"/>
</dbReference>
<dbReference type="Pfam" id="PF13473">
    <property type="entry name" value="Cupredoxin_1"/>
    <property type="match status" value="1"/>
</dbReference>
<feature type="compositionally biased region" description="Low complexity" evidence="5">
    <location>
        <begin position="31"/>
        <end position="52"/>
    </location>
</feature>
<keyword evidence="6" id="KW-0732">Signal</keyword>
<keyword evidence="1" id="KW-0813">Transport</keyword>
<sequence length="141" mass="14548">MKTKHTVFSLLSIAALAMALSACGGNNDDNAASSAPASPSASSSASASAPAAGGETKEITITASNWKFDQTDIKVHKGDTIKLTLKNESGMHAIAIDDLNVEVKSGETKEFTVTDAGTFEFHCSITCGQGHDNMSGNIVVE</sequence>
<evidence type="ECO:0000256" key="3">
    <source>
        <dbReference type="ARBA" id="ARBA00022982"/>
    </source>
</evidence>
<feature type="region of interest" description="Disordered" evidence="5">
    <location>
        <begin position="30"/>
        <end position="56"/>
    </location>
</feature>
<dbReference type="InterPro" id="IPR050845">
    <property type="entry name" value="Cu-binding_ET"/>
</dbReference>
<dbReference type="PROSITE" id="PS51257">
    <property type="entry name" value="PROKAR_LIPOPROTEIN"/>
    <property type="match status" value="1"/>
</dbReference>
<dbReference type="AlphaFoldDB" id="A0A398CUZ5"/>
<keyword evidence="4" id="KW-0186">Copper</keyword>
<evidence type="ECO:0000256" key="1">
    <source>
        <dbReference type="ARBA" id="ARBA00022448"/>
    </source>
</evidence>
<comment type="caution">
    <text evidence="8">The sequence shown here is derived from an EMBL/GenBank/DDBJ whole genome shotgun (WGS) entry which is preliminary data.</text>
</comment>
<evidence type="ECO:0000256" key="2">
    <source>
        <dbReference type="ARBA" id="ARBA00022723"/>
    </source>
</evidence>
<keyword evidence="3" id="KW-0249">Electron transport</keyword>
<gene>
    <name evidence="8" type="ORF">D3H35_10335</name>
</gene>
<evidence type="ECO:0000313" key="8">
    <source>
        <dbReference type="EMBL" id="RIE03687.1"/>
    </source>
</evidence>